<keyword evidence="5" id="KW-1185">Reference proteome</keyword>
<reference evidence="4" key="1">
    <citation type="submission" date="2020-05" db="EMBL/GenBank/DDBJ databases">
        <title>Mycena genomes resolve the evolution of fungal bioluminescence.</title>
        <authorList>
            <person name="Tsai I.J."/>
        </authorList>
    </citation>
    <scope>NUCLEOTIDE SEQUENCE</scope>
    <source>
        <strain evidence="4">CCC161011</strain>
    </source>
</reference>
<dbReference type="Pfam" id="PF00172">
    <property type="entry name" value="Zn_clus"/>
    <property type="match status" value="1"/>
</dbReference>
<dbReference type="CDD" id="cd00067">
    <property type="entry name" value="GAL4"/>
    <property type="match status" value="1"/>
</dbReference>
<comment type="subcellular location">
    <subcellularLocation>
        <location evidence="1">Nucleus</location>
    </subcellularLocation>
</comment>
<dbReference type="PROSITE" id="PS50048">
    <property type="entry name" value="ZN2_CY6_FUNGAL_2"/>
    <property type="match status" value="1"/>
</dbReference>
<dbReference type="InterPro" id="IPR050613">
    <property type="entry name" value="Sec_Metabolite_Reg"/>
</dbReference>
<dbReference type="GO" id="GO:0008270">
    <property type="term" value="F:zinc ion binding"/>
    <property type="evidence" value="ECO:0007669"/>
    <property type="project" value="InterPro"/>
</dbReference>
<dbReference type="InterPro" id="IPR036864">
    <property type="entry name" value="Zn2-C6_fun-type_DNA-bd_sf"/>
</dbReference>
<dbReference type="EMBL" id="JACAZI010000001">
    <property type="protein sequence ID" value="KAF7372361.1"/>
    <property type="molecule type" value="Genomic_DNA"/>
</dbReference>
<dbReference type="PANTHER" id="PTHR31001">
    <property type="entry name" value="UNCHARACTERIZED TRANSCRIPTIONAL REGULATORY PROTEIN"/>
    <property type="match status" value="1"/>
</dbReference>
<dbReference type="AlphaFoldDB" id="A0A8H6Z8Q5"/>
<feature type="domain" description="Zn(2)-C6 fungal-type" evidence="3">
    <location>
        <begin position="20"/>
        <end position="47"/>
    </location>
</feature>
<dbReference type="GO" id="GO:0000981">
    <property type="term" value="F:DNA-binding transcription factor activity, RNA polymerase II-specific"/>
    <property type="evidence" value="ECO:0007669"/>
    <property type="project" value="InterPro"/>
</dbReference>
<accession>A0A8H6Z8Q5</accession>
<gene>
    <name evidence="4" type="ORF">MVEN_00096400</name>
</gene>
<comment type="caution">
    <text evidence="4">The sequence shown here is derived from an EMBL/GenBank/DDBJ whole genome shotgun (WGS) entry which is preliminary data.</text>
</comment>
<organism evidence="4 5">
    <name type="scientific">Mycena venus</name>
    <dbReference type="NCBI Taxonomy" id="2733690"/>
    <lineage>
        <taxon>Eukaryota</taxon>
        <taxon>Fungi</taxon>
        <taxon>Dikarya</taxon>
        <taxon>Basidiomycota</taxon>
        <taxon>Agaricomycotina</taxon>
        <taxon>Agaricomycetes</taxon>
        <taxon>Agaricomycetidae</taxon>
        <taxon>Agaricales</taxon>
        <taxon>Marasmiineae</taxon>
        <taxon>Mycenaceae</taxon>
        <taxon>Mycena</taxon>
    </lineage>
</organism>
<evidence type="ECO:0000256" key="2">
    <source>
        <dbReference type="ARBA" id="ARBA00023242"/>
    </source>
</evidence>
<dbReference type="Gene3D" id="4.10.240.10">
    <property type="entry name" value="Zn(2)-C6 fungal-type DNA-binding domain"/>
    <property type="match status" value="1"/>
</dbReference>
<dbReference type="SUPFAM" id="SSF57701">
    <property type="entry name" value="Zn2/Cys6 DNA-binding domain"/>
    <property type="match status" value="1"/>
</dbReference>
<dbReference type="Proteomes" id="UP000620124">
    <property type="component" value="Unassembled WGS sequence"/>
</dbReference>
<dbReference type="InterPro" id="IPR001138">
    <property type="entry name" value="Zn2Cys6_DnaBD"/>
</dbReference>
<dbReference type="SMART" id="SM00066">
    <property type="entry name" value="GAL4"/>
    <property type="match status" value="1"/>
</dbReference>
<keyword evidence="2" id="KW-0539">Nucleus</keyword>
<evidence type="ECO:0000256" key="1">
    <source>
        <dbReference type="ARBA" id="ARBA00004123"/>
    </source>
</evidence>
<proteinExistence type="predicted"/>
<dbReference type="GO" id="GO:0005634">
    <property type="term" value="C:nucleus"/>
    <property type="evidence" value="ECO:0007669"/>
    <property type="project" value="UniProtKB-SubCell"/>
</dbReference>
<evidence type="ECO:0000313" key="4">
    <source>
        <dbReference type="EMBL" id="KAF7372361.1"/>
    </source>
</evidence>
<evidence type="ECO:0000313" key="5">
    <source>
        <dbReference type="Proteomes" id="UP000620124"/>
    </source>
</evidence>
<evidence type="ECO:0000259" key="3">
    <source>
        <dbReference type="PROSITE" id="PS50048"/>
    </source>
</evidence>
<protein>
    <recommendedName>
        <fullName evidence="3">Zn(2)-C6 fungal-type domain-containing protein</fullName>
    </recommendedName>
</protein>
<dbReference type="OrthoDB" id="2123952at2759"/>
<name>A0A8H6Z8Q5_9AGAR</name>
<dbReference type="PROSITE" id="PS00463">
    <property type="entry name" value="ZN2_CY6_FUNGAL_1"/>
    <property type="match status" value="1"/>
</dbReference>
<sequence>MPKFQAQPRSVEGRQAGKMACTRCRKQKLKCDRESPCGNCRKVRQECIPQELRPRTPRSSTIAKNVKIPDPVNFSQSSAIMTTAIDAADVSHLPFCSPSTSPSARYNVLLFDIDFLSSARPSTLELEI</sequence>